<evidence type="ECO:0000256" key="5">
    <source>
        <dbReference type="SAM" id="MobiDB-lite"/>
    </source>
</evidence>
<protein>
    <submittedName>
        <fullName evidence="10">Transcription factor DIVARICATA</fullName>
    </submittedName>
</protein>
<keyword evidence="2" id="KW-0238">DNA-binding</keyword>
<evidence type="ECO:0000313" key="11">
    <source>
        <dbReference type="Proteomes" id="UP001412067"/>
    </source>
</evidence>
<feature type="domain" description="SANT" evidence="8">
    <location>
        <begin position="248"/>
        <end position="296"/>
    </location>
</feature>
<dbReference type="NCBIfam" id="TIGR01557">
    <property type="entry name" value="myb_SHAQKYF"/>
    <property type="match status" value="1"/>
</dbReference>
<organism evidence="10 11">
    <name type="scientific">Platanthera guangdongensis</name>
    <dbReference type="NCBI Taxonomy" id="2320717"/>
    <lineage>
        <taxon>Eukaryota</taxon>
        <taxon>Viridiplantae</taxon>
        <taxon>Streptophyta</taxon>
        <taxon>Embryophyta</taxon>
        <taxon>Tracheophyta</taxon>
        <taxon>Spermatophyta</taxon>
        <taxon>Magnoliopsida</taxon>
        <taxon>Liliopsida</taxon>
        <taxon>Asparagales</taxon>
        <taxon>Orchidaceae</taxon>
        <taxon>Orchidoideae</taxon>
        <taxon>Orchideae</taxon>
        <taxon>Orchidinae</taxon>
        <taxon>Platanthera</taxon>
    </lineage>
</organism>
<dbReference type="SMART" id="SM00717">
    <property type="entry name" value="SANT"/>
    <property type="match status" value="2"/>
</dbReference>
<comment type="caution">
    <text evidence="10">The sequence shown here is derived from an EMBL/GenBank/DDBJ whole genome shotgun (WGS) entry which is preliminary data.</text>
</comment>
<evidence type="ECO:0000259" key="8">
    <source>
        <dbReference type="PROSITE" id="PS51293"/>
    </source>
</evidence>
<dbReference type="CDD" id="cd00167">
    <property type="entry name" value="SANT"/>
    <property type="match status" value="2"/>
</dbReference>
<keyword evidence="6" id="KW-0812">Transmembrane</keyword>
<feature type="domain" description="HTH myb-type" evidence="9">
    <location>
        <begin position="240"/>
        <end position="296"/>
    </location>
</feature>
<reference evidence="10 11" key="1">
    <citation type="journal article" date="2022" name="Nat. Plants">
        <title>Genomes of leafy and leafless Platanthera orchids illuminate the evolution of mycoheterotrophy.</title>
        <authorList>
            <person name="Li M.H."/>
            <person name="Liu K.W."/>
            <person name="Li Z."/>
            <person name="Lu H.C."/>
            <person name="Ye Q.L."/>
            <person name="Zhang D."/>
            <person name="Wang J.Y."/>
            <person name="Li Y.F."/>
            <person name="Zhong Z.M."/>
            <person name="Liu X."/>
            <person name="Yu X."/>
            <person name="Liu D.K."/>
            <person name="Tu X.D."/>
            <person name="Liu B."/>
            <person name="Hao Y."/>
            <person name="Liao X.Y."/>
            <person name="Jiang Y.T."/>
            <person name="Sun W.H."/>
            <person name="Chen J."/>
            <person name="Chen Y.Q."/>
            <person name="Ai Y."/>
            <person name="Zhai J.W."/>
            <person name="Wu S.S."/>
            <person name="Zhou Z."/>
            <person name="Hsiao Y.Y."/>
            <person name="Wu W.L."/>
            <person name="Chen Y.Y."/>
            <person name="Lin Y.F."/>
            <person name="Hsu J.L."/>
            <person name="Li C.Y."/>
            <person name="Wang Z.W."/>
            <person name="Zhao X."/>
            <person name="Zhong W.Y."/>
            <person name="Ma X.K."/>
            <person name="Ma L."/>
            <person name="Huang J."/>
            <person name="Chen G.Z."/>
            <person name="Huang M.Z."/>
            <person name="Huang L."/>
            <person name="Peng D.H."/>
            <person name="Luo Y.B."/>
            <person name="Zou S.Q."/>
            <person name="Chen S.P."/>
            <person name="Lan S."/>
            <person name="Tsai W.C."/>
            <person name="Van de Peer Y."/>
            <person name="Liu Z.J."/>
        </authorList>
    </citation>
    <scope>NUCLEOTIDE SEQUENCE [LARGE SCALE GENOMIC DNA]</scope>
    <source>
        <tissue evidence="10">Flower</tissue>
    </source>
</reference>
<feature type="domain" description="Myb-like" evidence="7">
    <location>
        <begin position="140"/>
        <end position="188"/>
    </location>
</feature>
<keyword evidence="6" id="KW-0472">Membrane</keyword>
<dbReference type="InterPro" id="IPR017930">
    <property type="entry name" value="Myb_dom"/>
</dbReference>
<dbReference type="InterPro" id="IPR009057">
    <property type="entry name" value="Homeodomain-like_sf"/>
</dbReference>
<evidence type="ECO:0000256" key="3">
    <source>
        <dbReference type="ARBA" id="ARBA00023163"/>
    </source>
</evidence>
<dbReference type="EMBL" id="JBBWWR010000013">
    <property type="protein sequence ID" value="KAK8955527.1"/>
    <property type="molecule type" value="Genomic_DNA"/>
</dbReference>
<evidence type="ECO:0000259" key="7">
    <source>
        <dbReference type="PROSITE" id="PS50090"/>
    </source>
</evidence>
<evidence type="ECO:0000256" key="4">
    <source>
        <dbReference type="ARBA" id="ARBA00023242"/>
    </source>
</evidence>
<dbReference type="Pfam" id="PF00249">
    <property type="entry name" value="Myb_DNA-binding"/>
    <property type="match status" value="2"/>
</dbReference>
<feature type="domain" description="Myb-like" evidence="7">
    <location>
        <begin position="240"/>
        <end position="292"/>
    </location>
</feature>
<dbReference type="Gene3D" id="1.10.10.60">
    <property type="entry name" value="Homeodomain-like"/>
    <property type="match status" value="2"/>
</dbReference>
<dbReference type="PROSITE" id="PS51293">
    <property type="entry name" value="SANT"/>
    <property type="match status" value="1"/>
</dbReference>
<dbReference type="PANTHER" id="PTHR44042:SF41">
    <property type="entry name" value="DUPLICATED HOMEODOMAIN-LIKE SUPERFAMILY PROTEIN-RELATED"/>
    <property type="match status" value="1"/>
</dbReference>
<dbReference type="PROSITE" id="PS51294">
    <property type="entry name" value="HTH_MYB"/>
    <property type="match status" value="1"/>
</dbReference>
<dbReference type="PANTHER" id="PTHR44042">
    <property type="entry name" value="DUPLICATED HOMEODOMAIN-LIKE SUPERFAMILY PROTEIN-RELATED"/>
    <property type="match status" value="1"/>
</dbReference>
<sequence>MSGYSTPEVAMSGQYTMKSDVFSFGAGCLLFLRFAVDLLPCLMLDVRTSNRAGSGRDFFSGDPQLRSSRSSCLFLVCIDIFLDPLLLNPIRWGCVNYFIGSKPQVKHWSPYRFVLNPEMAVLTSPYFCNSNWVLCEKSSGSWTQQENKLFENALAHFDRDTPDKWLRVAGMIPGKSVEDVMSHYQDLEEDVTSIEAGLVPFPGYSSSSFTLDWESDHSLDDMKQSYSVGGKRSGSRLADHERKKGVPWTEEEHKRFLMGLKKYGKGDWRNISRNFVVTRTPTQVASHAQKYFIRLNSGCKDKRRASIHDITMLNMEDSRPPSPSQPSVVTAQACSVTAPGGASEQFSIVVDSKPKPPNEAASIFTSSTEKSKFLQPFYGIQPYGTKLQVQYLHHGNLNGSAIGHHGLLF</sequence>
<dbReference type="PROSITE" id="PS50090">
    <property type="entry name" value="MYB_LIKE"/>
    <property type="match status" value="2"/>
</dbReference>
<evidence type="ECO:0000256" key="6">
    <source>
        <dbReference type="SAM" id="Phobius"/>
    </source>
</evidence>
<name>A0ABR2M097_9ASPA</name>
<keyword evidence="4" id="KW-0539">Nucleus</keyword>
<dbReference type="InterPro" id="IPR017884">
    <property type="entry name" value="SANT_dom"/>
</dbReference>
<evidence type="ECO:0000256" key="2">
    <source>
        <dbReference type="ARBA" id="ARBA00023125"/>
    </source>
</evidence>
<dbReference type="Proteomes" id="UP001412067">
    <property type="component" value="Unassembled WGS sequence"/>
</dbReference>
<keyword evidence="6" id="KW-1133">Transmembrane helix</keyword>
<evidence type="ECO:0000313" key="10">
    <source>
        <dbReference type="EMBL" id="KAK8955527.1"/>
    </source>
</evidence>
<proteinExistence type="predicted"/>
<evidence type="ECO:0000256" key="1">
    <source>
        <dbReference type="ARBA" id="ARBA00023015"/>
    </source>
</evidence>
<feature type="region of interest" description="Disordered" evidence="5">
    <location>
        <begin position="226"/>
        <end position="245"/>
    </location>
</feature>
<gene>
    <name evidence="10" type="primary">DIVARICATA</name>
    <name evidence="10" type="ORF">KSP40_PGU018145</name>
</gene>
<dbReference type="SUPFAM" id="SSF46689">
    <property type="entry name" value="Homeodomain-like"/>
    <property type="match status" value="2"/>
</dbReference>
<evidence type="ECO:0000259" key="9">
    <source>
        <dbReference type="PROSITE" id="PS51294"/>
    </source>
</evidence>
<keyword evidence="1" id="KW-0805">Transcription regulation</keyword>
<dbReference type="InterPro" id="IPR001005">
    <property type="entry name" value="SANT/Myb"/>
</dbReference>
<keyword evidence="11" id="KW-1185">Reference proteome</keyword>
<keyword evidence="3" id="KW-0804">Transcription</keyword>
<dbReference type="InterPro" id="IPR006447">
    <property type="entry name" value="Myb_dom_plants"/>
</dbReference>
<accession>A0ABR2M097</accession>
<feature type="transmembrane region" description="Helical" evidence="6">
    <location>
        <begin position="21"/>
        <end position="44"/>
    </location>
</feature>